<proteinExistence type="predicted"/>
<dbReference type="STRING" id="5098.A0A507QQ71"/>
<dbReference type="Proteomes" id="UP000319663">
    <property type="component" value="Unassembled WGS sequence"/>
</dbReference>
<name>A0A507QQ71_MONPU</name>
<protein>
    <submittedName>
        <fullName evidence="2">Uncharacterized protein</fullName>
    </submittedName>
</protein>
<sequence length="168" mass="17837">MPSTTSASPPSSPELLESDLLSHLSSTTALEDLHATLLCSLQRMGWTEKIRDLSLQLLRAGRCERFDEVVDAVVALAEGGSHPAAVPDDTTNPDANDADTHNENGSQYLNTLLANINVRIPSAVVEQGVSAIKEMLGDIIVIEDDALENTATNGDGDSRNNTSGNDKP</sequence>
<dbReference type="AlphaFoldDB" id="A0A507QQ71"/>
<evidence type="ECO:0000313" key="3">
    <source>
        <dbReference type="Proteomes" id="UP000319663"/>
    </source>
</evidence>
<keyword evidence="3" id="KW-1185">Reference proteome</keyword>
<comment type="caution">
    <text evidence="2">The sequence shown here is derived from an EMBL/GenBank/DDBJ whole genome shotgun (WGS) entry which is preliminary data.</text>
</comment>
<organism evidence="2 3">
    <name type="scientific">Monascus purpureus</name>
    <name type="common">Red mold</name>
    <name type="synonym">Monascus anka</name>
    <dbReference type="NCBI Taxonomy" id="5098"/>
    <lineage>
        <taxon>Eukaryota</taxon>
        <taxon>Fungi</taxon>
        <taxon>Dikarya</taxon>
        <taxon>Ascomycota</taxon>
        <taxon>Pezizomycotina</taxon>
        <taxon>Eurotiomycetes</taxon>
        <taxon>Eurotiomycetidae</taxon>
        <taxon>Eurotiales</taxon>
        <taxon>Aspergillaceae</taxon>
        <taxon>Monascus</taxon>
    </lineage>
</organism>
<dbReference type="OrthoDB" id="5355007at2759"/>
<feature type="region of interest" description="Disordered" evidence="1">
    <location>
        <begin position="149"/>
        <end position="168"/>
    </location>
</feature>
<gene>
    <name evidence="2" type="ORF">MPDQ_002146</name>
</gene>
<feature type="region of interest" description="Disordered" evidence="1">
    <location>
        <begin position="81"/>
        <end position="104"/>
    </location>
</feature>
<reference evidence="2 3" key="1">
    <citation type="submission" date="2019-06" db="EMBL/GenBank/DDBJ databases">
        <title>Wine fermentation using esterase from Monascus purpureus.</title>
        <authorList>
            <person name="Geng C."/>
            <person name="Zhang Y."/>
        </authorList>
    </citation>
    <scope>NUCLEOTIDE SEQUENCE [LARGE SCALE GENOMIC DNA]</scope>
    <source>
        <strain evidence="2">HQ1</strain>
    </source>
</reference>
<dbReference type="EMBL" id="VIFY01000164">
    <property type="protein sequence ID" value="TQB69242.1"/>
    <property type="molecule type" value="Genomic_DNA"/>
</dbReference>
<evidence type="ECO:0000256" key="1">
    <source>
        <dbReference type="SAM" id="MobiDB-lite"/>
    </source>
</evidence>
<accession>A0A507QQ71</accession>
<evidence type="ECO:0000313" key="2">
    <source>
        <dbReference type="EMBL" id="TQB69242.1"/>
    </source>
</evidence>